<dbReference type="EMBL" id="CP047593">
    <property type="protein sequence ID" value="QHI68313.1"/>
    <property type="molecule type" value="Genomic_DNA"/>
</dbReference>
<keyword evidence="3" id="KW-1185">Reference proteome</keyword>
<dbReference type="Gene3D" id="3.40.50.150">
    <property type="entry name" value="Vaccinia Virus protein VP39"/>
    <property type="match status" value="1"/>
</dbReference>
<dbReference type="PANTHER" id="PTHR43591:SF24">
    <property type="entry name" value="2-METHOXY-6-POLYPRENYL-1,4-BENZOQUINOL METHYLASE, MITOCHONDRIAL"/>
    <property type="match status" value="1"/>
</dbReference>
<dbReference type="AlphaFoldDB" id="A0A6P1M5N6"/>
<accession>A0A6P1M5N6</accession>
<evidence type="ECO:0000259" key="1">
    <source>
        <dbReference type="Pfam" id="PF13847"/>
    </source>
</evidence>
<dbReference type="KEGG" id="taer:GT409_02185"/>
<sequence length="198" mass="21299">MNKYKAMHKNCKRGRPTSYGMQDPELVFNELALKAGDVFLDVGCGVGDYSLHAAKLVGDSGRVHALDQSPDLVRSLAERAEEVGVSNLTVTVADITQPLPVPDSSVDVCFVATVLHIPGVKKHADQLFAELRRVLVDGGTAVIIECSSKDLSFGPPEAMRLSEDEVEAMAARCGFEATKRVDLGFNYLINQQLGQPGG</sequence>
<dbReference type="Proteomes" id="UP000464954">
    <property type="component" value="Chromosome"/>
</dbReference>
<dbReference type="GO" id="GO:0032259">
    <property type="term" value="P:methylation"/>
    <property type="evidence" value="ECO:0007669"/>
    <property type="project" value="UniProtKB-KW"/>
</dbReference>
<dbReference type="PANTHER" id="PTHR43591">
    <property type="entry name" value="METHYLTRANSFERASE"/>
    <property type="match status" value="1"/>
</dbReference>
<protein>
    <submittedName>
        <fullName evidence="2">Methyltransferase domain-containing protein</fullName>
    </submittedName>
</protein>
<keyword evidence="2" id="KW-0808">Transferase</keyword>
<proteinExistence type="predicted"/>
<reference evidence="2 3" key="1">
    <citation type="submission" date="2020-01" db="EMBL/GenBank/DDBJ databases">
        <title>Ponticoccus aerotolerans gen. nov., sp. nov., an anaerobic bacterium and proposal of Ponticoccusceae fam. nov., Ponticoccusles ord. nov. and Ponticoccuse classis nov. in the phylum Kiritimatiellaeota.</title>
        <authorList>
            <person name="Zhou L.Y."/>
            <person name="Du Z.J."/>
        </authorList>
    </citation>
    <scope>NUCLEOTIDE SEQUENCE [LARGE SCALE GENOMIC DNA]</scope>
    <source>
        <strain evidence="2 3">S-5007</strain>
    </source>
</reference>
<feature type="domain" description="Methyltransferase" evidence="1">
    <location>
        <begin position="34"/>
        <end position="157"/>
    </location>
</feature>
<dbReference type="RefSeq" id="WP_160626513.1">
    <property type="nucleotide sequence ID" value="NZ_CP047593.1"/>
</dbReference>
<dbReference type="Pfam" id="PF13847">
    <property type="entry name" value="Methyltransf_31"/>
    <property type="match status" value="1"/>
</dbReference>
<evidence type="ECO:0000313" key="2">
    <source>
        <dbReference type="EMBL" id="QHI68313.1"/>
    </source>
</evidence>
<name>A0A6P1M5N6_9BACT</name>
<dbReference type="SUPFAM" id="SSF53335">
    <property type="entry name" value="S-adenosyl-L-methionine-dependent methyltransferases"/>
    <property type="match status" value="1"/>
</dbReference>
<evidence type="ECO:0000313" key="3">
    <source>
        <dbReference type="Proteomes" id="UP000464954"/>
    </source>
</evidence>
<dbReference type="InterPro" id="IPR029063">
    <property type="entry name" value="SAM-dependent_MTases_sf"/>
</dbReference>
<organism evidence="2 3">
    <name type="scientific">Tichowtungia aerotolerans</name>
    <dbReference type="NCBI Taxonomy" id="2697043"/>
    <lineage>
        <taxon>Bacteria</taxon>
        <taxon>Pseudomonadati</taxon>
        <taxon>Kiritimatiellota</taxon>
        <taxon>Tichowtungiia</taxon>
        <taxon>Tichowtungiales</taxon>
        <taxon>Tichowtungiaceae</taxon>
        <taxon>Tichowtungia</taxon>
    </lineage>
</organism>
<dbReference type="CDD" id="cd02440">
    <property type="entry name" value="AdoMet_MTases"/>
    <property type="match status" value="1"/>
</dbReference>
<dbReference type="InterPro" id="IPR025714">
    <property type="entry name" value="Methyltranfer_dom"/>
</dbReference>
<dbReference type="GO" id="GO:0008168">
    <property type="term" value="F:methyltransferase activity"/>
    <property type="evidence" value="ECO:0007669"/>
    <property type="project" value="UniProtKB-KW"/>
</dbReference>
<gene>
    <name evidence="2" type="ORF">GT409_02185</name>
</gene>
<keyword evidence="2" id="KW-0489">Methyltransferase</keyword>